<dbReference type="PANTHER" id="PTHR13504:SF38">
    <property type="entry name" value="FIDO DOMAIN-CONTAINING PROTEIN"/>
    <property type="match status" value="1"/>
</dbReference>
<evidence type="ECO:0000256" key="2">
    <source>
        <dbReference type="PIRSR" id="PIRSR640198-2"/>
    </source>
</evidence>
<reference evidence="4 5" key="1">
    <citation type="submission" date="2019-07" db="EMBL/GenBank/DDBJ databases">
        <title>Whole genome shotgun sequence of Chitinophaga cymbidii NBRC 109752.</title>
        <authorList>
            <person name="Hosoyama A."/>
            <person name="Uohara A."/>
            <person name="Ohji S."/>
            <person name="Ichikawa N."/>
        </authorList>
    </citation>
    <scope>NUCLEOTIDE SEQUENCE [LARGE SCALE GENOMIC DNA]</scope>
    <source>
        <strain evidence="4 5">NBRC 109752</strain>
    </source>
</reference>
<feature type="binding site" evidence="2">
    <location>
        <begin position="277"/>
        <end position="284"/>
    </location>
    <ligand>
        <name>ATP</name>
        <dbReference type="ChEBI" id="CHEBI:30616"/>
    </ligand>
</feature>
<keyword evidence="2" id="KW-0067">ATP-binding</keyword>
<dbReference type="Pfam" id="PF02661">
    <property type="entry name" value="Fic"/>
    <property type="match status" value="1"/>
</dbReference>
<dbReference type="PROSITE" id="PS51459">
    <property type="entry name" value="FIDO"/>
    <property type="match status" value="1"/>
</dbReference>
<feature type="domain" description="Fido" evidence="3">
    <location>
        <begin position="183"/>
        <end position="338"/>
    </location>
</feature>
<evidence type="ECO:0000313" key="5">
    <source>
        <dbReference type="Proteomes" id="UP000321436"/>
    </source>
</evidence>
<evidence type="ECO:0000259" key="3">
    <source>
        <dbReference type="PROSITE" id="PS51459"/>
    </source>
</evidence>
<dbReference type="OrthoDB" id="9814400at2"/>
<dbReference type="Proteomes" id="UP000321436">
    <property type="component" value="Unassembled WGS sequence"/>
</dbReference>
<dbReference type="GO" id="GO:0005524">
    <property type="term" value="F:ATP binding"/>
    <property type="evidence" value="ECO:0007669"/>
    <property type="project" value="UniProtKB-KW"/>
</dbReference>
<accession>A0A512RF70</accession>
<name>A0A512RF70_9BACT</name>
<dbReference type="InterPro" id="IPR003812">
    <property type="entry name" value="Fido"/>
</dbReference>
<evidence type="ECO:0000313" key="4">
    <source>
        <dbReference type="EMBL" id="GEP94288.1"/>
    </source>
</evidence>
<dbReference type="Gene3D" id="1.10.3290.10">
    <property type="entry name" value="Fido-like domain"/>
    <property type="match status" value="1"/>
</dbReference>
<dbReference type="InterPro" id="IPR040198">
    <property type="entry name" value="Fido_containing"/>
</dbReference>
<dbReference type="EMBL" id="BKAU01000001">
    <property type="protein sequence ID" value="GEP94288.1"/>
    <property type="molecule type" value="Genomic_DNA"/>
</dbReference>
<evidence type="ECO:0000256" key="1">
    <source>
        <dbReference type="PIRSR" id="PIRSR640198-1"/>
    </source>
</evidence>
<proteinExistence type="predicted"/>
<dbReference type="PANTHER" id="PTHR13504">
    <property type="entry name" value="FIDO DOMAIN-CONTAINING PROTEIN DDB_G0283145"/>
    <property type="match status" value="1"/>
</dbReference>
<comment type="caution">
    <text evidence="4">The sequence shown here is derived from an EMBL/GenBank/DDBJ whole genome shotgun (WGS) entry which is preliminary data.</text>
</comment>
<keyword evidence="5" id="KW-1185">Reference proteome</keyword>
<organism evidence="4 5">
    <name type="scientific">Chitinophaga cymbidii</name>
    <dbReference type="NCBI Taxonomy" id="1096750"/>
    <lineage>
        <taxon>Bacteria</taxon>
        <taxon>Pseudomonadati</taxon>
        <taxon>Bacteroidota</taxon>
        <taxon>Chitinophagia</taxon>
        <taxon>Chitinophagales</taxon>
        <taxon>Chitinophagaceae</taxon>
        <taxon>Chitinophaga</taxon>
    </lineage>
</organism>
<feature type="active site" evidence="1">
    <location>
        <position position="273"/>
    </location>
</feature>
<gene>
    <name evidence="4" type="ORF">CCY01nite_05480</name>
</gene>
<dbReference type="RefSeq" id="WP_146857768.1">
    <property type="nucleotide sequence ID" value="NZ_BKAU01000001.1"/>
</dbReference>
<sequence length="441" mass="51071">MRLPEPTPLIPRTFNFGDVLNELSKMGKFEEFLTIVNSKYYYYDKWKYRAQEWGISPKKLWGTVKAHRRISNKRLTVGGLSALEFLIGSPSKIQQYLHEFDLNLGGSLQGEMIIPAEDKDRYLISSLMEEAIASSQLEGAATTRKIAKQMLQSNRKPQNHAEQMIVNNYNAMQWIVKNRSTPITLPNIKHLHAVLTKSTLADTGEEGEFRKDDDVKVVDVQTGAAIYTPPKAVDIDQLMAAFCDFANDKEKIDFFLHPITKGIILHFLIGYIHPFVDGNGRTARTIFYWYLLKHGYWLIEFMSVSRIILSSKAQYSRAYLHTEQDENDLTYFVHYNLRCIHLALEDLKRYIKRKSEEKQSAMNMLRSTSLNERQIILVQEVMRVPTTYFTVKQVEIKFGISNQTARNDLNGLVTEGFFEERRLRNKSQYLPVKNFTKKITG</sequence>
<dbReference type="InterPro" id="IPR036597">
    <property type="entry name" value="Fido-like_dom_sf"/>
</dbReference>
<keyword evidence="2" id="KW-0547">Nucleotide-binding</keyword>
<dbReference type="AlphaFoldDB" id="A0A512RF70"/>
<dbReference type="SUPFAM" id="SSF140931">
    <property type="entry name" value="Fic-like"/>
    <property type="match status" value="1"/>
</dbReference>
<protein>
    <submittedName>
        <fullName evidence="4">Transposase</fullName>
    </submittedName>
</protein>